<reference evidence="1" key="1">
    <citation type="submission" date="2019-12" db="EMBL/GenBank/DDBJ databases">
        <title>Mycobacterium spongiae sp. nov.</title>
        <authorList>
            <person name="Stinear T."/>
        </authorList>
    </citation>
    <scope>NUCLEOTIDE SEQUENCE</scope>
    <source>
        <strain evidence="1">FSD4b-SM</strain>
    </source>
</reference>
<keyword evidence="2" id="KW-1185">Reference proteome</keyword>
<protein>
    <submittedName>
        <fullName evidence="1">Uncharacterized protein</fullName>
    </submittedName>
</protein>
<name>A0A975JX79_9MYCO</name>
<dbReference type="AlphaFoldDB" id="A0A975JX79"/>
<proteinExistence type="predicted"/>
<gene>
    <name evidence="1" type="ORF">F6B93_09890</name>
</gene>
<evidence type="ECO:0000313" key="1">
    <source>
        <dbReference type="EMBL" id="QUR67365.1"/>
    </source>
</evidence>
<dbReference type="EMBL" id="CP046600">
    <property type="protein sequence ID" value="QUR67365.1"/>
    <property type="molecule type" value="Genomic_DNA"/>
</dbReference>
<dbReference type="Proteomes" id="UP000682202">
    <property type="component" value="Chromosome"/>
</dbReference>
<organism evidence="1 2">
    <name type="scientific">Mycobacterium spongiae</name>
    <dbReference type="NCBI Taxonomy" id="886343"/>
    <lineage>
        <taxon>Bacteria</taxon>
        <taxon>Bacillati</taxon>
        <taxon>Actinomycetota</taxon>
        <taxon>Actinomycetes</taxon>
        <taxon>Mycobacteriales</taxon>
        <taxon>Mycobacteriaceae</taxon>
        <taxon>Mycobacterium</taxon>
    </lineage>
</organism>
<evidence type="ECO:0000313" key="2">
    <source>
        <dbReference type="Proteomes" id="UP000682202"/>
    </source>
</evidence>
<accession>A0A975JX79</accession>
<dbReference type="RefSeq" id="WP_211698935.1">
    <property type="nucleotide sequence ID" value="NZ_CP046600.1"/>
</dbReference>
<dbReference type="KEGG" id="mspg:F6B93_09890"/>
<sequence>MTETELTLVESAGRFPKVDLVEPNSFGYLLATALVDRRPPLGYGFESRTKRRLLDAVHSAVAELKALPGVREVVRLKALLRPPGRSAFLRRRPAVHHARYDVAVWVETDDPDAATQLRTSPAWRQIETLLQQASTDVQVITGHNARRMGDVDHTRNGVFLLNFFYADSAAVNLAVWEYTAGWFQDQTGLRNSTLLRPDSATDYTVINHCRWDRLRDILPSLIFKPSFRRYVLAHFEANNTGAMPMLYHLA</sequence>